<dbReference type="InterPro" id="IPR027417">
    <property type="entry name" value="P-loop_NTPase"/>
</dbReference>
<evidence type="ECO:0000313" key="4">
    <source>
        <dbReference type="EMBL" id="CEM31477.1"/>
    </source>
</evidence>
<keyword evidence="1" id="KW-0547">Nucleotide-binding</keyword>
<dbReference type="SMART" id="SM00173">
    <property type="entry name" value="RAS"/>
    <property type="match status" value="1"/>
</dbReference>
<dbReference type="Gene3D" id="3.40.50.300">
    <property type="entry name" value="P-loop containing nucleotide triphosphate hydrolases"/>
    <property type="match status" value="1"/>
</dbReference>
<feature type="compositionally biased region" description="Basic and acidic residues" evidence="3">
    <location>
        <begin position="125"/>
        <end position="137"/>
    </location>
</feature>
<dbReference type="PhylomeDB" id="A0A0G4GMQ2"/>
<keyword evidence="2" id="KW-0342">GTP-binding</keyword>
<proteinExistence type="predicted"/>
<evidence type="ECO:0000256" key="2">
    <source>
        <dbReference type="ARBA" id="ARBA00023134"/>
    </source>
</evidence>
<gene>
    <name evidence="4" type="ORF">Cvel_22587</name>
</gene>
<dbReference type="EMBL" id="CDMZ01001362">
    <property type="protein sequence ID" value="CEM31477.1"/>
    <property type="molecule type" value="Genomic_DNA"/>
</dbReference>
<dbReference type="GO" id="GO:0016020">
    <property type="term" value="C:membrane"/>
    <property type="evidence" value="ECO:0007669"/>
    <property type="project" value="InterPro"/>
</dbReference>
<feature type="region of interest" description="Disordered" evidence="3">
    <location>
        <begin position="110"/>
        <end position="137"/>
    </location>
</feature>
<dbReference type="SUPFAM" id="SSF52540">
    <property type="entry name" value="P-loop containing nucleoside triphosphate hydrolases"/>
    <property type="match status" value="1"/>
</dbReference>
<dbReference type="PROSITE" id="PS51421">
    <property type="entry name" value="RAS"/>
    <property type="match status" value="1"/>
</dbReference>
<dbReference type="InterPro" id="IPR020849">
    <property type="entry name" value="Small_GTPase_Ras-type"/>
</dbReference>
<name>A0A0G4GMQ2_9ALVE</name>
<evidence type="ECO:0000256" key="1">
    <source>
        <dbReference type="ARBA" id="ARBA00022741"/>
    </source>
</evidence>
<dbReference type="SMART" id="SM00175">
    <property type="entry name" value="RAB"/>
    <property type="match status" value="1"/>
</dbReference>
<dbReference type="GO" id="GO:0005525">
    <property type="term" value="F:GTP binding"/>
    <property type="evidence" value="ECO:0007669"/>
    <property type="project" value="UniProtKB-KW"/>
</dbReference>
<dbReference type="GO" id="GO:0007165">
    <property type="term" value="P:signal transduction"/>
    <property type="evidence" value="ECO:0007669"/>
    <property type="project" value="InterPro"/>
</dbReference>
<feature type="region of interest" description="Disordered" evidence="3">
    <location>
        <begin position="251"/>
        <end position="273"/>
    </location>
</feature>
<dbReference type="AlphaFoldDB" id="A0A0G4GMQ2"/>
<dbReference type="Pfam" id="PF00071">
    <property type="entry name" value="Ras"/>
    <property type="match status" value="1"/>
</dbReference>
<protein>
    <submittedName>
        <fullName evidence="4">Uncharacterized protein</fullName>
    </submittedName>
</protein>
<accession>A0A0G4GMQ2</accession>
<feature type="compositionally biased region" description="Acidic residues" evidence="3">
    <location>
        <begin position="252"/>
        <end position="264"/>
    </location>
</feature>
<dbReference type="PANTHER" id="PTHR24070">
    <property type="entry name" value="RAS, DI-RAS, AND RHEB FAMILY MEMBERS OF SMALL GTPASE SUPERFAMILY"/>
    <property type="match status" value="1"/>
</dbReference>
<dbReference type="InterPro" id="IPR001806">
    <property type="entry name" value="Small_GTPase"/>
</dbReference>
<dbReference type="GO" id="GO:0003924">
    <property type="term" value="F:GTPase activity"/>
    <property type="evidence" value="ECO:0007669"/>
    <property type="project" value="InterPro"/>
</dbReference>
<sequence length="273" mass="31439">MSSDDEQPKSKKKEQKFAHNLPFIRITVLGNGGCGKTSLINQWVNNYCPTTYTETEWPDYYYKLVRLDGEGEDEQKESVVVEIEDTYSSSRGDGGRDVSHFLKLDRKSITPSRGEDTTPFAIYKEPPHHSVESPNQERDLSIGRMGFLIVYDVTDEDSWKQAEQLHNSLRQELANREAKRKERIEPEIFLVANKIDKDPHNKLTKEGENFCEEHEIFFSRVSALTNKKVSKTFETMVRRIKNRDALWQILEGQDDAASEDDEKEDGGGECIIQ</sequence>
<evidence type="ECO:0000256" key="3">
    <source>
        <dbReference type="SAM" id="MobiDB-lite"/>
    </source>
</evidence>
<reference evidence="4" key="1">
    <citation type="submission" date="2014-11" db="EMBL/GenBank/DDBJ databases">
        <authorList>
            <person name="Otto D Thomas"/>
            <person name="Naeem Raeece"/>
        </authorList>
    </citation>
    <scope>NUCLEOTIDE SEQUENCE</scope>
</reference>
<dbReference type="PROSITE" id="PS51419">
    <property type="entry name" value="RAB"/>
    <property type="match status" value="1"/>
</dbReference>
<organism evidence="4">
    <name type="scientific">Chromera velia CCMP2878</name>
    <dbReference type="NCBI Taxonomy" id="1169474"/>
    <lineage>
        <taxon>Eukaryota</taxon>
        <taxon>Sar</taxon>
        <taxon>Alveolata</taxon>
        <taxon>Colpodellida</taxon>
        <taxon>Chromeraceae</taxon>
        <taxon>Chromera</taxon>
    </lineage>
</organism>
<dbReference type="VEuPathDB" id="CryptoDB:Cvel_22587"/>
<dbReference type="PRINTS" id="PR00449">
    <property type="entry name" value="RASTRNSFRMNG"/>
</dbReference>